<dbReference type="Proteomes" id="UP000501467">
    <property type="component" value="Chromosome"/>
</dbReference>
<reference evidence="1 2" key="1">
    <citation type="submission" date="2020-05" db="EMBL/GenBank/DDBJ databases">
        <title>FDA dAtabase for Regulatory Grade micrObial Sequences (FDA-ARGOS): Supporting development and validation of Infectious Disease Dx tests.</title>
        <authorList>
            <person name="Bojja K."/>
            <person name="Kessler A."/>
            <person name="Tallon L."/>
            <person name="Sadzewicz L."/>
            <person name="Zhao X."/>
            <person name="Vavikolanu K."/>
            <person name="Mehta A."/>
            <person name="Aluvathingal J."/>
            <person name="Nadendla S."/>
            <person name="Myers T."/>
            <person name="Yan Y."/>
            <person name="Sichtig H."/>
        </authorList>
    </citation>
    <scope>NUCLEOTIDE SEQUENCE [LARGE SCALE GENOMIC DNA]</scope>
    <source>
        <strain evidence="1 2">FDAARGOS_763</strain>
    </source>
</reference>
<sequence>METENSKRHYFRCQYQLGNIIDESEKVEGEGYLGIEQMILVLLKLVMKVKNNHGKEAGGKVAIQVLKFIFKLLHNAEMDWEDTGKSKSKRLNIKQAKSKIAASERFDVEFLGIGGRDKLTNEAITRLIATYKKMVREGMI</sequence>
<dbReference type="EMBL" id="CP054003">
    <property type="protein sequence ID" value="QKH85236.1"/>
    <property type="molecule type" value="Genomic_DNA"/>
</dbReference>
<protein>
    <submittedName>
        <fullName evidence="1">Uncharacterized protein</fullName>
    </submittedName>
</protein>
<accession>A0AAP9NDW7</accession>
<proteinExistence type="predicted"/>
<name>A0AAP9NDW7_BACFG</name>
<evidence type="ECO:0000313" key="2">
    <source>
        <dbReference type="Proteomes" id="UP000501467"/>
    </source>
</evidence>
<gene>
    <name evidence="1" type="ORF">FOC69_13005</name>
</gene>
<dbReference type="AlphaFoldDB" id="A0AAP9NDW7"/>
<evidence type="ECO:0000313" key="1">
    <source>
        <dbReference type="EMBL" id="QKH85236.1"/>
    </source>
</evidence>
<organism evidence="1 2">
    <name type="scientific">Bacteroides fragilis</name>
    <dbReference type="NCBI Taxonomy" id="817"/>
    <lineage>
        <taxon>Bacteria</taxon>
        <taxon>Pseudomonadati</taxon>
        <taxon>Bacteroidota</taxon>
        <taxon>Bacteroidia</taxon>
        <taxon>Bacteroidales</taxon>
        <taxon>Bacteroidaceae</taxon>
        <taxon>Bacteroides</taxon>
    </lineage>
</organism>
<dbReference type="RefSeq" id="WP_005778660.1">
    <property type="nucleotide sequence ID" value="NZ_CP054003.1"/>
</dbReference>